<dbReference type="AlphaFoldDB" id="A0A167F3C0"/>
<dbReference type="InterPro" id="IPR033643">
    <property type="entry name" value="SYLF_SH3YL1-like"/>
</dbReference>
<feature type="compositionally biased region" description="Basic and acidic residues" evidence="4">
    <location>
        <begin position="290"/>
        <end position="312"/>
    </location>
</feature>
<dbReference type="SMART" id="SM00326">
    <property type="entry name" value="SH3"/>
    <property type="match status" value="1"/>
</dbReference>
<gene>
    <name evidence="6" type="primary">YSC84</name>
    <name evidence="6" type="ORF">AWJ20_2381</name>
</gene>
<feature type="compositionally biased region" description="Low complexity" evidence="4">
    <location>
        <begin position="199"/>
        <end position="218"/>
    </location>
</feature>
<dbReference type="OrthoDB" id="443981at2759"/>
<dbReference type="GO" id="GO:0051015">
    <property type="term" value="F:actin filament binding"/>
    <property type="evidence" value="ECO:0007669"/>
    <property type="project" value="TreeGrafter"/>
</dbReference>
<dbReference type="GO" id="GO:0051017">
    <property type="term" value="P:actin filament bundle assembly"/>
    <property type="evidence" value="ECO:0007669"/>
    <property type="project" value="TreeGrafter"/>
</dbReference>
<evidence type="ECO:0000256" key="2">
    <source>
        <dbReference type="ARBA" id="ARBA00022443"/>
    </source>
</evidence>
<dbReference type="PANTHER" id="PTHR15629">
    <property type="entry name" value="SH3YL1 PROTEIN"/>
    <property type="match status" value="1"/>
</dbReference>
<dbReference type="InterPro" id="IPR051702">
    <property type="entry name" value="SH3_domain_YSC84-like"/>
</dbReference>
<dbReference type="Pfam" id="PF00018">
    <property type="entry name" value="SH3_1"/>
    <property type="match status" value="1"/>
</dbReference>
<evidence type="ECO:0000256" key="3">
    <source>
        <dbReference type="PROSITE-ProRule" id="PRU00192"/>
    </source>
</evidence>
<feature type="compositionally biased region" description="Acidic residues" evidence="4">
    <location>
        <begin position="227"/>
        <end position="236"/>
    </location>
</feature>
<dbReference type="GeneID" id="30034286"/>
<evidence type="ECO:0000256" key="4">
    <source>
        <dbReference type="SAM" id="MobiDB-lite"/>
    </source>
</evidence>
<comment type="similarity">
    <text evidence="1">Belongs to the SH3YL1 family.</text>
</comment>
<dbReference type="InterPro" id="IPR036028">
    <property type="entry name" value="SH3-like_dom_sf"/>
</dbReference>
<dbReference type="GO" id="GO:0035091">
    <property type="term" value="F:phosphatidylinositol binding"/>
    <property type="evidence" value="ECO:0007669"/>
    <property type="project" value="TreeGrafter"/>
</dbReference>
<keyword evidence="7" id="KW-1185">Reference proteome</keyword>
<sequence>MVIPTHILANAKGLVVLTVLKAGFLFSGRAGSGVIVARLPDGSWSGPSAVVTAGAGVGGQIGAELTDFVFILNTKAAVDTFAQAGSITLGGNVSLAAGPLGRNAEAAGSASLKSVAAVFSYSKTKGLFAGISLEGSVLVERREANRKFYGNNCTAKSILGGRVDPPPECDPLFRVLESRAFRGVRPSDFEDDYYDDIPDYNSDSSSVSGGGNYSSSPRRGSRRAAYDDDYDDDGDVYGDRRRGGSGGGNGSRRGGGGGSSSSWQDDLYDRPASSGTRSGQRRYDDDDGDLYDRSNNRNRDHDRDRGVDDVTRRMGRANFRSTYSDKPPGRPAAPKPSNRDYDYDNDDDDAYYSRKRNDRTQHRQASPAKPARVPPSSSGGEEAVARYTFDGEQDGDLSFQKGDIITIVKRSDSTDDWWTGKTATGQGIFPANYVDLL</sequence>
<evidence type="ECO:0000256" key="1">
    <source>
        <dbReference type="ARBA" id="ARBA00007761"/>
    </source>
</evidence>
<dbReference type="InterPro" id="IPR001452">
    <property type="entry name" value="SH3_domain"/>
</dbReference>
<keyword evidence="2 3" id="KW-0728">SH3 domain</keyword>
<dbReference type="PANTHER" id="PTHR15629:SF2">
    <property type="entry name" value="SH3 DOMAIN-CONTAINING YSC84-LIKE PROTEIN 1"/>
    <property type="match status" value="1"/>
</dbReference>
<feature type="domain" description="SH3" evidence="5">
    <location>
        <begin position="378"/>
        <end position="437"/>
    </location>
</feature>
<proteinExistence type="inferred from homology"/>
<reference evidence="6 7" key="1">
    <citation type="submission" date="2016-02" db="EMBL/GenBank/DDBJ databases">
        <title>Complete genome sequence and transcriptome regulation of the pentose utilising yeast Sugiyamaella lignohabitans.</title>
        <authorList>
            <person name="Bellasio M."/>
            <person name="Peymann A."/>
            <person name="Valli M."/>
            <person name="Sipitzky M."/>
            <person name="Graf A."/>
            <person name="Sauer M."/>
            <person name="Marx H."/>
            <person name="Mattanovich D."/>
        </authorList>
    </citation>
    <scope>NUCLEOTIDE SEQUENCE [LARGE SCALE GENOMIC DNA]</scope>
    <source>
        <strain evidence="6 7">CBS 10342</strain>
    </source>
</reference>
<evidence type="ECO:0000259" key="5">
    <source>
        <dbReference type="PROSITE" id="PS50002"/>
    </source>
</evidence>
<dbReference type="SUPFAM" id="SSF50044">
    <property type="entry name" value="SH3-domain"/>
    <property type="match status" value="1"/>
</dbReference>
<dbReference type="FunFam" id="2.30.30.40:FF:000100">
    <property type="entry name" value="SH3 domain-containing YSC84-like protein 1"/>
    <property type="match status" value="1"/>
</dbReference>
<evidence type="ECO:0000313" key="6">
    <source>
        <dbReference type="EMBL" id="ANB14774.1"/>
    </source>
</evidence>
<dbReference type="GO" id="GO:0051666">
    <property type="term" value="P:actin cortical patch localization"/>
    <property type="evidence" value="ECO:0007669"/>
    <property type="project" value="TreeGrafter"/>
</dbReference>
<dbReference type="EMBL" id="CP014503">
    <property type="protein sequence ID" value="ANB14774.1"/>
    <property type="molecule type" value="Genomic_DNA"/>
</dbReference>
<feature type="region of interest" description="Disordered" evidence="4">
    <location>
        <begin position="192"/>
        <end position="381"/>
    </location>
</feature>
<dbReference type="PRINTS" id="PR00452">
    <property type="entry name" value="SH3DOMAIN"/>
</dbReference>
<dbReference type="Proteomes" id="UP000189580">
    <property type="component" value="Chromosome b"/>
</dbReference>
<dbReference type="CDD" id="cd11842">
    <property type="entry name" value="SH3_Ysc84p_like"/>
    <property type="match status" value="1"/>
</dbReference>
<dbReference type="KEGG" id="slb:AWJ20_2381"/>
<dbReference type="PROSITE" id="PS50002">
    <property type="entry name" value="SH3"/>
    <property type="match status" value="1"/>
</dbReference>
<dbReference type="RefSeq" id="XP_018737251.1">
    <property type="nucleotide sequence ID" value="XM_018879323.1"/>
</dbReference>
<organism evidence="6 7">
    <name type="scientific">Sugiyamaella lignohabitans</name>
    <dbReference type="NCBI Taxonomy" id="796027"/>
    <lineage>
        <taxon>Eukaryota</taxon>
        <taxon>Fungi</taxon>
        <taxon>Dikarya</taxon>
        <taxon>Ascomycota</taxon>
        <taxon>Saccharomycotina</taxon>
        <taxon>Dipodascomycetes</taxon>
        <taxon>Dipodascales</taxon>
        <taxon>Trichomonascaceae</taxon>
        <taxon>Sugiyamaella</taxon>
    </lineage>
</organism>
<dbReference type="InterPro" id="IPR007461">
    <property type="entry name" value="Ysc84_actin-binding"/>
</dbReference>
<evidence type="ECO:0000313" key="7">
    <source>
        <dbReference type="Proteomes" id="UP000189580"/>
    </source>
</evidence>
<feature type="compositionally biased region" description="Gly residues" evidence="4">
    <location>
        <begin position="244"/>
        <end position="259"/>
    </location>
</feature>
<dbReference type="Gene3D" id="2.30.30.40">
    <property type="entry name" value="SH3 Domains"/>
    <property type="match status" value="1"/>
</dbReference>
<dbReference type="Pfam" id="PF04366">
    <property type="entry name" value="Ysc84"/>
    <property type="match status" value="1"/>
</dbReference>
<accession>A0A167F3C0</accession>
<dbReference type="GO" id="GO:0030479">
    <property type="term" value="C:actin cortical patch"/>
    <property type="evidence" value="ECO:0007669"/>
    <property type="project" value="TreeGrafter"/>
</dbReference>
<dbReference type="CDD" id="cd11525">
    <property type="entry name" value="SYLF_SH3YL1_like"/>
    <property type="match status" value="1"/>
</dbReference>
<name>A0A167F3C0_9ASCO</name>
<protein>
    <submittedName>
        <fullName evidence="6">Ysc84p</fullName>
    </submittedName>
</protein>